<accession>A0A3E2DGL5</accession>
<dbReference type="Proteomes" id="UP000259211">
    <property type="component" value="Unassembled WGS sequence"/>
</dbReference>
<dbReference type="GO" id="GO:0043164">
    <property type="term" value="P:Gram-negative-bacterium-type cell wall biogenesis"/>
    <property type="evidence" value="ECO:0007669"/>
    <property type="project" value="TreeGrafter"/>
</dbReference>
<dbReference type="EMBL" id="NOWI01000005">
    <property type="protein sequence ID" value="RFT44516.1"/>
    <property type="molecule type" value="Genomic_DNA"/>
</dbReference>
<dbReference type="AlphaFoldDB" id="A0A3E2DGL5"/>
<feature type="domain" description="DUF218" evidence="2">
    <location>
        <begin position="162"/>
        <end position="321"/>
    </location>
</feature>
<keyword evidence="1" id="KW-0472">Membrane</keyword>
<keyword evidence="1" id="KW-0812">Transmembrane</keyword>
<evidence type="ECO:0000313" key="3">
    <source>
        <dbReference type="EMBL" id="RFT44516.1"/>
    </source>
</evidence>
<evidence type="ECO:0000259" key="2">
    <source>
        <dbReference type="Pfam" id="PF02698"/>
    </source>
</evidence>
<dbReference type="PANTHER" id="PTHR30336">
    <property type="entry name" value="INNER MEMBRANE PROTEIN, PROBABLE PERMEASE"/>
    <property type="match status" value="1"/>
</dbReference>
<evidence type="ECO:0000256" key="1">
    <source>
        <dbReference type="SAM" id="Phobius"/>
    </source>
</evidence>
<dbReference type="InterPro" id="IPR014729">
    <property type="entry name" value="Rossmann-like_a/b/a_fold"/>
</dbReference>
<feature type="transmembrane region" description="Helical" evidence="1">
    <location>
        <begin position="327"/>
        <end position="348"/>
    </location>
</feature>
<dbReference type="GO" id="GO:0000270">
    <property type="term" value="P:peptidoglycan metabolic process"/>
    <property type="evidence" value="ECO:0007669"/>
    <property type="project" value="TreeGrafter"/>
</dbReference>
<proteinExistence type="predicted"/>
<keyword evidence="1" id="KW-1133">Transmembrane helix</keyword>
<feature type="transmembrane region" description="Helical" evidence="1">
    <location>
        <begin position="95"/>
        <end position="116"/>
    </location>
</feature>
<sequence length="349" mass="36968">MIIGLAACVAIFACYAWLLERRPGAWTNGIVLAVGLGLAGLTAVGIVAGTVPVLGLGVVITLVVLAAIGTAVAPFVLIANGIVMRRKEGGSLSNVLSGLLGVGLLVLMVWCVKGLFSPFEPWAVVGISLTMVLGWLSFDFLGYLASVLAVHRAKPLPGEHQIIVLGSALVHGKVPRLLANRLDRGIDQWRTDDAAGFHSVIIPSGGKGEDEPRAEGEAMANYLIEHGIPGECIVVEDKAANTNENISLSRELMPAEVASTSVRRTIASRQSHNPPVVVATSSYHAVRAAELCRRQGVRARVLGAPTATYFLPSAMLREYIALLMSRPWINSIMMILVAAFWPIVAGVFG</sequence>
<dbReference type="Pfam" id="PF02698">
    <property type="entry name" value="DUF218"/>
    <property type="match status" value="1"/>
</dbReference>
<organism evidence="3 4">
    <name type="scientific">Cutibacterium avidum</name>
    <dbReference type="NCBI Taxonomy" id="33010"/>
    <lineage>
        <taxon>Bacteria</taxon>
        <taxon>Bacillati</taxon>
        <taxon>Actinomycetota</taxon>
        <taxon>Actinomycetes</taxon>
        <taxon>Propionibacteriales</taxon>
        <taxon>Propionibacteriaceae</taxon>
        <taxon>Cutibacterium</taxon>
    </lineage>
</organism>
<dbReference type="PANTHER" id="PTHR30336:SF4">
    <property type="entry name" value="ENVELOPE BIOGENESIS FACTOR ELYC"/>
    <property type="match status" value="1"/>
</dbReference>
<feature type="transmembrane region" description="Helical" evidence="1">
    <location>
        <begin position="122"/>
        <end position="145"/>
    </location>
</feature>
<name>A0A3E2DGL5_9ACTN</name>
<feature type="transmembrane region" description="Helical" evidence="1">
    <location>
        <begin position="25"/>
        <end position="48"/>
    </location>
</feature>
<dbReference type="InterPro" id="IPR003848">
    <property type="entry name" value="DUF218"/>
</dbReference>
<protein>
    <recommendedName>
        <fullName evidence="2">DUF218 domain-containing protein</fullName>
    </recommendedName>
</protein>
<dbReference type="InterPro" id="IPR051599">
    <property type="entry name" value="Cell_Envelope_Assoc"/>
</dbReference>
<dbReference type="GO" id="GO:0005886">
    <property type="term" value="C:plasma membrane"/>
    <property type="evidence" value="ECO:0007669"/>
    <property type="project" value="TreeGrafter"/>
</dbReference>
<dbReference type="Gene3D" id="3.40.50.620">
    <property type="entry name" value="HUPs"/>
    <property type="match status" value="1"/>
</dbReference>
<dbReference type="RefSeq" id="WP_117189319.1">
    <property type="nucleotide sequence ID" value="NZ_NOWI01000005.1"/>
</dbReference>
<dbReference type="CDD" id="cd06259">
    <property type="entry name" value="YdcF-like"/>
    <property type="match status" value="1"/>
</dbReference>
<gene>
    <name evidence="3" type="ORF">CHT91_06705</name>
</gene>
<feature type="transmembrane region" description="Helical" evidence="1">
    <location>
        <begin position="54"/>
        <end position="83"/>
    </location>
</feature>
<evidence type="ECO:0000313" key="4">
    <source>
        <dbReference type="Proteomes" id="UP000259211"/>
    </source>
</evidence>
<comment type="caution">
    <text evidence="3">The sequence shown here is derived from an EMBL/GenBank/DDBJ whole genome shotgun (WGS) entry which is preliminary data.</text>
</comment>
<reference evidence="3 4" key="1">
    <citation type="submission" date="2017-07" db="EMBL/GenBank/DDBJ databases">
        <authorList>
            <person name="Sun Z.S."/>
            <person name="Albrecht U."/>
            <person name="Echele G."/>
            <person name="Lee C.C."/>
        </authorList>
    </citation>
    <scope>NUCLEOTIDE SEQUENCE [LARGE SCALE GENOMIC DNA]</scope>
    <source>
        <strain evidence="3 4">P16-029</strain>
    </source>
</reference>